<sequence length="318" mass="36526">MEPELVHKSMFGDCKALSNYLRILLAAVGIESFYTEISTTNRDLFSDFPNTQRSNHAILMVPQERDSLWIECTNAFYPLGYIHQDISGHQAVIVSKDGGKLVRLPEAVDKKHRIQDSISVKINPDFSANIEIKSIRKMFESEHFLGFDQRASNEQTDFIREYIKLNHADISNYKVLYKREKEPSAEIKVSFKTNQYGNKTANRLFGPVNPTKIEFSIPESNTERVNPIKIGFTHNQTIITEFLIPDNIEIESVPKNIVYSNKFGSLVFNIEVGTKKITARIIININRGFYSKDDYNEFVKILKDIDNAYNSVICLKKK</sequence>
<name>A0A644ZE92_9ZZZZ</name>
<protein>
    <submittedName>
        <fullName evidence="1">Uncharacterized protein</fullName>
    </submittedName>
</protein>
<accession>A0A644ZE92</accession>
<proteinExistence type="predicted"/>
<reference evidence="1" key="1">
    <citation type="submission" date="2019-08" db="EMBL/GenBank/DDBJ databases">
        <authorList>
            <person name="Kucharzyk K."/>
            <person name="Murdoch R.W."/>
            <person name="Higgins S."/>
            <person name="Loffler F."/>
        </authorList>
    </citation>
    <scope>NUCLEOTIDE SEQUENCE</scope>
</reference>
<comment type="caution">
    <text evidence="1">The sequence shown here is derived from an EMBL/GenBank/DDBJ whole genome shotgun (WGS) entry which is preliminary data.</text>
</comment>
<dbReference type="EMBL" id="VSSQ01008347">
    <property type="protein sequence ID" value="MPM38618.1"/>
    <property type="molecule type" value="Genomic_DNA"/>
</dbReference>
<gene>
    <name evidence="1" type="ORF">SDC9_85247</name>
</gene>
<dbReference type="Gene3D" id="2.60.120.1130">
    <property type="match status" value="1"/>
</dbReference>
<evidence type="ECO:0000313" key="1">
    <source>
        <dbReference type="EMBL" id="MPM38618.1"/>
    </source>
</evidence>
<organism evidence="1">
    <name type="scientific">bioreactor metagenome</name>
    <dbReference type="NCBI Taxonomy" id="1076179"/>
    <lineage>
        <taxon>unclassified sequences</taxon>
        <taxon>metagenomes</taxon>
        <taxon>ecological metagenomes</taxon>
    </lineage>
</organism>
<dbReference type="Gene3D" id="3.10.620.30">
    <property type="match status" value="1"/>
</dbReference>
<dbReference type="AlphaFoldDB" id="A0A644ZE92"/>